<dbReference type="EMBL" id="JADCTT010000003">
    <property type="protein sequence ID" value="KAF9754924.1"/>
    <property type="molecule type" value="Genomic_DNA"/>
</dbReference>
<protein>
    <submittedName>
        <fullName evidence="2">Uncharacterized protein</fullName>
    </submittedName>
</protein>
<reference evidence="2" key="1">
    <citation type="submission" date="2020-10" db="EMBL/GenBank/DDBJ databases">
        <title>High-Quality Genome Resource of Clonostachys rosea strain S41 by Oxford Nanopore Long-Read Sequencing.</title>
        <authorList>
            <person name="Wang H."/>
        </authorList>
    </citation>
    <scope>NUCLEOTIDE SEQUENCE</scope>
    <source>
        <strain evidence="2">S41</strain>
    </source>
</reference>
<feature type="region of interest" description="Disordered" evidence="1">
    <location>
        <begin position="45"/>
        <end position="93"/>
    </location>
</feature>
<evidence type="ECO:0000256" key="1">
    <source>
        <dbReference type="SAM" id="MobiDB-lite"/>
    </source>
</evidence>
<feature type="compositionally biased region" description="Polar residues" evidence="1">
    <location>
        <begin position="72"/>
        <end position="85"/>
    </location>
</feature>
<evidence type="ECO:0000313" key="2">
    <source>
        <dbReference type="EMBL" id="KAF9754924.1"/>
    </source>
</evidence>
<organism evidence="2 3">
    <name type="scientific">Bionectria ochroleuca</name>
    <name type="common">Gliocladium roseum</name>
    <dbReference type="NCBI Taxonomy" id="29856"/>
    <lineage>
        <taxon>Eukaryota</taxon>
        <taxon>Fungi</taxon>
        <taxon>Dikarya</taxon>
        <taxon>Ascomycota</taxon>
        <taxon>Pezizomycotina</taxon>
        <taxon>Sordariomycetes</taxon>
        <taxon>Hypocreomycetidae</taxon>
        <taxon>Hypocreales</taxon>
        <taxon>Bionectriaceae</taxon>
        <taxon>Clonostachys</taxon>
    </lineage>
</organism>
<dbReference type="Proteomes" id="UP000616885">
    <property type="component" value="Unassembled WGS sequence"/>
</dbReference>
<accession>A0A8H7NFE2</accession>
<gene>
    <name evidence="2" type="ORF">IM811_010365</name>
</gene>
<comment type="caution">
    <text evidence="2">The sequence shown here is derived from an EMBL/GenBank/DDBJ whole genome shotgun (WGS) entry which is preliminary data.</text>
</comment>
<feature type="compositionally biased region" description="Polar residues" evidence="1">
    <location>
        <begin position="52"/>
        <end position="61"/>
    </location>
</feature>
<proteinExistence type="predicted"/>
<evidence type="ECO:0000313" key="3">
    <source>
        <dbReference type="Proteomes" id="UP000616885"/>
    </source>
</evidence>
<dbReference type="AlphaFoldDB" id="A0A8H7NFE2"/>
<name>A0A8H7NFE2_BIOOC</name>
<sequence length="222" mass="24758">MEAADHPRSSLAAAFWDTPLCIPHFAQIAAEELVSPHNSDLAIRNRLDTERSGNSPGTTRRIQPARRATKGLNYSQRRQQSQPQAESLKENLPKVTISPYASLPDRVKDISSQLGQLADKLKSQKEEHKTCIFGLGSWSCRLCAEEALAKSNKIFKAWEKKKETVQPSISIAPEAEMSPDEFTFLKKITNGRGVQVPVEMRFRIGTLLFALDICQAPMVITL</sequence>